<comment type="subcellular location">
    <subcellularLocation>
        <location evidence="1">Nucleus</location>
    </subcellularLocation>
</comment>
<dbReference type="AlphaFoldDB" id="A0A6A1VJ87"/>
<evidence type="ECO:0000256" key="4">
    <source>
        <dbReference type="SAM" id="Coils"/>
    </source>
</evidence>
<keyword evidence="5" id="KW-1133">Transmembrane helix</keyword>
<dbReference type="GO" id="GO:0005643">
    <property type="term" value="C:nuclear pore"/>
    <property type="evidence" value="ECO:0007669"/>
    <property type="project" value="TreeGrafter"/>
</dbReference>
<dbReference type="GO" id="GO:0006406">
    <property type="term" value="P:mRNA export from nucleus"/>
    <property type="evidence" value="ECO:0007669"/>
    <property type="project" value="TreeGrafter"/>
</dbReference>
<evidence type="ECO:0000256" key="2">
    <source>
        <dbReference type="ARBA" id="ARBA00023054"/>
    </source>
</evidence>
<reference evidence="7 8" key="1">
    <citation type="journal article" date="2019" name="Plant Biotechnol. J.">
        <title>The red bayberry genome and genetic basis of sex determination.</title>
        <authorList>
            <person name="Jia H.M."/>
            <person name="Jia H.J."/>
            <person name="Cai Q.L."/>
            <person name="Wang Y."/>
            <person name="Zhao H.B."/>
            <person name="Yang W.F."/>
            <person name="Wang G.Y."/>
            <person name="Li Y.H."/>
            <person name="Zhan D.L."/>
            <person name="Shen Y.T."/>
            <person name="Niu Q.F."/>
            <person name="Chang L."/>
            <person name="Qiu J."/>
            <person name="Zhao L."/>
            <person name="Xie H.B."/>
            <person name="Fu W.Y."/>
            <person name="Jin J."/>
            <person name="Li X.W."/>
            <person name="Jiao Y."/>
            <person name="Zhou C.C."/>
            <person name="Tu T."/>
            <person name="Chai C.Y."/>
            <person name="Gao J.L."/>
            <person name="Fan L.J."/>
            <person name="van de Weg E."/>
            <person name="Wang J.Y."/>
            <person name="Gao Z.S."/>
        </authorList>
    </citation>
    <scope>NUCLEOTIDE SEQUENCE [LARGE SCALE GENOMIC DNA]</scope>
    <source>
        <tissue evidence="7">Leaves</tissue>
    </source>
</reference>
<dbReference type="InterPro" id="IPR057974">
    <property type="entry name" value="NUA/TPR/MLP1-2-like_dom"/>
</dbReference>
<dbReference type="OrthoDB" id="343070at2759"/>
<feature type="transmembrane region" description="Helical" evidence="5">
    <location>
        <begin position="421"/>
        <end position="444"/>
    </location>
</feature>
<feature type="coiled-coil region" evidence="4">
    <location>
        <begin position="121"/>
        <end position="208"/>
    </location>
</feature>
<dbReference type="Proteomes" id="UP000516437">
    <property type="component" value="Chromosome 5"/>
</dbReference>
<evidence type="ECO:0000313" key="7">
    <source>
        <dbReference type="EMBL" id="KAB1212854.1"/>
    </source>
</evidence>
<gene>
    <name evidence="7" type="ORF">CJ030_MR5G010154</name>
</gene>
<evidence type="ECO:0000259" key="6">
    <source>
        <dbReference type="Pfam" id="PF25785"/>
    </source>
</evidence>
<dbReference type="GO" id="GO:0017056">
    <property type="term" value="F:structural constituent of nuclear pore"/>
    <property type="evidence" value="ECO:0007669"/>
    <property type="project" value="TreeGrafter"/>
</dbReference>
<evidence type="ECO:0000256" key="5">
    <source>
        <dbReference type="SAM" id="Phobius"/>
    </source>
</evidence>
<keyword evidence="5" id="KW-0472">Membrane</keyword>
<dbReference type="Pfam" id="PF25785">
    <property type="entry name" value="TPR"/>
    <property type="match status" value="1"/>
</dbReference>
<comment type="caution">
    <text evidence="7">The sequence shown here is derived from an EMBL/GenBank/DDBJ whole genome shotgun (WGS) entry which is preliminary data.</text>
</comment>
<proteinExistence type="predicted"/>
<evidence type="ECO:0000313" key="8">
    <source>
        <dbReference type="Proteomes" id="UP000516437"/>
    </source>
</evidence>
<evidence type="ECO:0000256" key="1">
    <source>
        <dbReference type="ARBA" id="ARBA00004123"/>
    </source>
</evidence>
<name>A0A6A1VJ87_9ROSI</name>
<keyword evidence="5" id="KW-0812">Transmembrane</keyword>
<protein>
    <submittedName>
        <fullName evidence="7">Nuclear-pore anchor</fullName>
    </submittedName>
</protein>
<evidence type="ECO:0000256" key="3">
    <source>
        <dbReference type="ARBA" id="ARBA00023242"/>
    </source>
</evidence>
<sequence length="448" mass="50834">MLIWKYLSWDPLFFWQSCCMFVKVTHAGVISRIHIHLWYASAYPKAFLLVNSSDTSYMVEDNQMIIPKIPAGVSGTALAASLLRDGWSLAKMYAKYQEAVDAVRHEQLGRKQSEAILQRVLYELEEKAEVILDERAEHERMAEAYSMINQKLRNSLSEQDNLEKTIQELKVSDIFIEPADLRRHERDYTLAQKEIVDLQKQVTVLLKECRDIQLRCGATGLCSIDDDTTVIRTVPESDTEKVISERLLTFKDINGLVEQNAQLRSLVRSLSDQVESREMEFKQMLEMELRKHTDEAASKVAAVLQRAEEQGQMIESLHTSAFSFMQGISSNCALALQLLSFSEALLICWLLWHHLALDGCELDYTQAKSDLHSLFRGYIGLQSEILSVLKESAMAILEGGENLVKEGGSGDEMKKIAVSTLLFGLTAIFPPLWNLISVNCFLLFSRVL</sequence>
<keyword evidence="2 4" id="KW-0175">Coiled coil</keyword>
<dbReference type="EMBL" id="RXIC02000023">
    <property type="protein sequence ID" value="KAB1212854.1"/>
    <property type="molecule type" value="Genomic_DNA"/>
</dbReference>
<dbReference type="PANTHER" id="PTHR18898:SF2">
    <property type="entry name" value="NUCLEOPROTEIN TPR"/>
    <property type="match status" value="1"/>
</dbReference>
<feature type="domain" description="NUA/TPR/MLP1-2-like" evidence="6">
    <location>
        <begin position="179"/>
        <end position="279"/>
    </location>
</feature>
<dbReference type="PANTHER" id="PTHR18898">
    <property type="entry name" value="NUCLEOPROTEIN TPR-RELATED"/>
    <property type="match status" value="1"/>
</dbReference>
<keyword evidence="8" id="KW-1185">Reference proteome</keyword>
<keyword evidence="3" id="KW-0539">Nucleus</keyword>
<organism evidence="7 8">
    <name type="scientific">Morella rubra</name>
    <name type="common">Chinese bayberry</name>
    <dbReference type="NCBI Taxonomy" id="262757"/>
    <lineage>
        <taxon>Eukaryota</taxon>
        <taxon>Viridiplantae</taxon>
        <taxon>Streptophyta</taxon>
        <taxon>Embryophyta</taxon>
        <taxon>Tracheophyta</taxon>
        <taxon>Spermatophyta</taxon>
        <taxon>Magnoliopsida</taxon>
        <taxon>eudicotyledons</taxon>
        <taxon>Gunneridae</taxon>
        <taxon>Pentapetalae</taxon>
        <taxon>rosids</taxon>
        <taxon>fabids</taxon>
        <taxon>Fagales</taxon>
        <taxon>Myricaceae</taxon>
        <taxon>Morella</taxon>
    </lineage>
</organism>
<accession>A0A6A1VJ87</accession>